<name>A0ABU2N938_9PSEU</name>
<evidence type="ECO:0000256" key="4">
    <source>
        <dbReference type="ARBA" id="ARBA00023004"/>
    </source>
</evidence>
<keyword evidence="3" id="KW-0677">Repeat</keyword>
<dbReference type="EMBL" id="JAVREJ010000007">
    <property type="protein sequence ID" value="MDT0350463.1"/>
    <property type="molecule type" value="Genomic_DNA"/>
</dbReference>
<evidence type="ECO:0000256" key="6">
    <source>
        <dbReference type="PIRNR" id="PIRNR000139"/>
    </source>
</evidence>
<dbReference type="Pfam" id="PF02754">
    <property type="entry name" value="CCG"/>
    <property type="match status" value="2"/>
</dbReference>
<dbReference type="PIRSF" id="PIRSF000139">
    <property type="entry name" value="Glc_ox_4Fe-4S"/>
    <property type="match status" value="1"/>
</dbReference>
<protein>
    <recommendedName>
        <fullName evidence="6">Glycolate oxidase iron-sulfur subunit</fullName>
        <ecNumber evidence="6">1.1.99.14</ecNumber>
    </recommendedName>
</protein>
<feature type="region of interest" description="Disordered" evidence="7">
    <location>
        <begin position="1"/>
        <end position="28"/>
    </location>
</feature>
<dbReference type="Proteomes" id="UP001183202">
    <property type="component" value="Unassembled WGS sequence"/>
</dbReference>
<keyword evidence="2 6" id="KW-0479">Metal-binding</keyword>
<dbReference type="Pfam" id="PF13183">
    <property type="entry name" value="Fer4_8"/>
    <property type="match status" value="1"/>
</dbReference>
<dbReference type="Gene3D" id="1.10.1060.10">
    <property type="entry name" value="Alpha-helical ferredoxin"/>
    <property type="match status" value="1"/>
</dbReference>
<evidence type="ECO:0000256" key="5">
    <source>
        <dbReference type="ARBA" id="ARBA00023014"/>
    </source>
</evidence>
<comment type="cofactor">
    <cofactor evidence="6">
        <name>[4Fe-4S] cluster</name>
        <dbReference type="ChEBI" id="CHEBI:49883"/>
    </cofactor>
    <text evidence="6">Binds 2 [4Fe-4S] clusters.</text>
</comment>
<keyword evidence="5 6" id="KW-0411">Iron-sulfur</keyword>
<comment type="caution">
    <text evidence="9">The sequence shown here is derived from an EMBL/GenBank/DDBJ whole genome shotgun (WGS) entry which is preliminary data.</text>
</comment>
<evidence type="ECO:0000256" key="7">
    <source>
        <dbReference type="SAM" id="MobiDB-lite"/>
    </source>
</evidence>
<keyword evidence="6" id="KW-0813">Transport</keyword>
<sequence length="446" mass="47066">MTTLDPKKPGAGTAAHGSHGTGDHGAPAHGGNIFDPQLLDRCISCGFCLPACPTYALTKDEGSSPRGRITLMRALETGKLDADDDRLQTEASFCLGCRACEPVCPAGVQYGHLLETWRDHQWRGVHRPPLARALMMVVDRKPLVRLIGAVRRPARTRESARSSERVGTSSNGATPAAPLTLMLGCFERGLFPGVSKAVQKLLPQIAVPENQGCCGALHAHNGDSAGGIALAEKLGEELPGVIVTTAGGCAAHLATVLGRDRVHELSEHLVKAGYEPIGELTVDDGKGGRRRARVAIQDSCHLRNGLGVFAEPRALLGAVADFVPVKGDGSCCGSAGTYSLLRPKDARRVLDPKLDAVEAAGVDYVVAVNPGCLRQWQTGLARRKSRIRAVHLADLLVAAAGGRALPTGLPLAARLPQVQLPSGQRVRRVFRLRKDAGAETTSGWSA</sequence>
<gene>
    <name evidence="9" type="ORF">RM445_13095</name>
</gene>
<dbReference type="InterPro" id="IPR004017">
    <property type="entry name" value="Cys_rich_dom"/>
</dbReference>
<keyword evidence="6" id="KW-0249">Electron transport</keyword>
<dbReference type="PROSITE" id="PS00198">
    <property type="entry name" value="4FE4S_FER_1"/>
    <property type="match status" value="2"/>
</dbReference>
<proteinExistence type="predicted"/>
<dbReference type="SUPFAM" id="SSF54862">
    <property type="entry name" value="4Fe-4S ferredoxins"/>
    <property type="match status" value="1"/>
</dbReference>
<feature type="domain" description="4Fe-4S ferredoxin-type" evidence="8">
    <location>
        <begin position="85"/>
        <end position="108"/>
    </location>
</feature>
<dbReference type="PANTHER" id="PTHR32479">
    <property type="entry name" value="GLYCOLATE OXIDASE IRON-SULFUR SUBUNIT"/>
    <property type="match status" value="1"/>
</dbReference>
<accession>A0ABU2N938</accession>
<evidence type="ECO:0000256" key="1">
    <source>
        <dbReference type="ARBA" id="ARBA00022485"/>
    </source>
</evidence>
<dbReference type="InterPro" id="IPR012257">
    <property type="entry name" value="Glc_ox_4Fe-4S"/>
</dbReference>
<organism evidence="9 10">
    <name type="scientific">Pseudonocardia charpentierae</name>
    <dbReference type="NCBI Taxonomy" id="3075545"/>
    <lineage>
        <taxon>Bacteria</taxon>
        <taxon>Bacillati</taxon>
        <taxon>Actinomycetota</taxon>
        <taxon>Actinomycetes</taxon>
        <taxon>Pseudonocardiales</taxon>
        <taxon>Pseudonocardiaceae</taxon>
        <taxon>Pseudonocardia</taxon>
    </lineage>
</organism>
<dbReference type="EC" id="1.1.99.14" evidence="6"/>
<comment type="catalytic activity">
    <reaction evidence="6">
        <text>(R)-lactate + A = pyruvate + AH2</text>
        <dbReference type="Rhea" id="RHEA:15089"/>
        <dbReference type="ChEBI" id="CHEBI:13193"/>
        <dbReference type="ChEBI" id="CHEBI:15361"/>
        <dbReference type="ChEBI" id="CHEBI:16004"/>
        <dbReference type="ChEBI" id="CHEBI:17499"/>
    </reaction>
</comment>
<evidence type="ECO:0000259" key="8">
    <source>
        <dbReference type="PROSITE" id="PS51379"/>
    </source>
</evidence>
<evidence type="ECO:0000313" key="9">
    <source>
        <dbReference type="EMBL" id="MDT0350463.1"/>
    </source>
</evidence>
<evidence type="ECO:0000313" key="10">
    <source>
        <dbReference type="Proteomes" id="UP001183202"/>
    </source>
</evidence>
<evidence type="ECO:0000256" key="3">
    <source>
        <dbReference type="ARBA" id="ARBA00022737"/>
    </source>
</evidence>
<comment type="catalytic activity">
    <reaction evidence="6">
        <text>glycolate + A = glyoxylate + AH2</text>
        <dbReference type="Rhea" id="RHEA:21264"/>
        <dbReference type="ChEBI" id="CHEBI:13193"/>
        <dbReference type="ChEBI" id="CHEBI:17499"/>
        <dbReference type="ChEBI" id="CHEBI:29805"/>
        <dbReference type="ChEBI" id="CHEBI:36655"/>
        <dbReference type="EC" id="1.1.99.14"/>
    </reaction>
</comment>
<dbReference type="InterPro" id="IPR017896">
    <property type="entry name" value="4Fe4S_Fe-S-bd"/>
</dbReference>
<feature type="domain" description="4Fe-4S ferredoxin-type" evidence="8">
    <location>
        <begin position="30"/>
        <end position="62"/>
    </location>
</feature>
<dbReference type="RefSeq" id="WP_311556495.1">
    <property type="nucleotide sequence ID" value="NZ_JAVREJ010000007.1"/>
</dbReference>
<dbReference type="PANTHER" id="PTHR32479:SF17">
    <property type="entry name" value="GLYCOLATE OXIDASE IRON-SULFUR SUBUNIT"/>
    <property type="match status" value="1"/>
</dbReference>
<dbReference type="InterPro" id="IPR017900">
    <property type="entry name" value="4Fe4S_Fe_S_CS"/>
</dbReference>
<keyword evidence="10" id="KW-1185">Reference proteome</keyword>
<keyword evidence="1 6" id="KW-0004">4Fe-4S</keyword>
<reference evidence="10" key="1">
    <citation type="submission" date="2023-07" db="EMBL/GenBank/DDBJ databases">
        <title>30 novel species of actinomycetes from the DSMZ collection.</title>
        <authorList>
            <person name="Nouioui I."/>
        </authorList>
    </citation>
    <scope>NUCLEOTIDE SEQUENCE [LARGE SCALE GENOMIC DNA]</scope>
    <source>
        <strain evidence="10">DSM 45834</strain>
    </source>
</reference>
<dbReference type="PROSITE" id="PS51379">
    <property type="entry name" value="4FE4S_FER_2"/>
    <property type="match status" value="2"/>
</dbReference>
<dbReference type="InterPro" id="IPR009051">
    <property type="entry name" value="Helical_ferredxn"/>
</dbReference>
<keyword evidence="4 6" id="KW-0408">Iron</keyword>
<evidence type="ECO:0000256" key="2">
    <source>
        <dbReference type="ARBA" id="ARBA00022723"/>
    </source>
</evidence>
<comment type="function">
    <text evidence="6">Component of a complex that catalyzes the oxidation of glycolate to glyoxylate.</text>
</comment>